<evidence type="ECO:0000256" key="1">
    <source>
        <dbReference type="SAM" id="MobiDB-lite"/>
    </source>
</evidence>
<dbReference type="KEGG" id="jre:108994337"/>
<evidence type="ECO:0000259" key="2">
    <source>
        <dbReference type="PROSITE" id="PS51038"/>
    </source>
</evidence>
<evidence type="ECO:0000313" key="5">
    <source>
        <dbReference type="RefSeq" id="XP_018825040.1"/>
    </source>
</evidence>
<dbReference type="AlphaFoldDB" id="A0A2I4F063"/>
<accession>A0A2I4F063</accession>
<dbReference type="InterPro" id="IPR043151">
    <property type="entry name" value="BAH_sf"/>
</dbReference>
<dbReference type="SMART" id="SM00439">
    <property type="entry name" value="BAH"/>
    <property type="match status" value="1"/>
</dbReference>
<dbReference type="Pfam" id="PF01426">
    <property type="entry name" value="BAH"/>
    <property type="match status" value="1"/>
</dbReference>
<dbReference type="Pfam" id="PF05641">
    <property type="entry name" value="Agenet"/>
    <property type="match status" value="1"/>
</dbReference>
<dbReference type="OrthoDB" id="1883212at2759"/>
<gene>
    <name evidence="4 5" type="primary">LOC108994337</name>
</gene>
<dbReference type="GeneID" id="108994337"/>
<dbReference type="GO" id="GO:0003682">
    <property type="term" value="F:chromatin binding"/>
    <property type="evidence" value="ECO:0007669"/>
    <property type="project" value="InterPro"/>
</dbReference>
<dbReference type="PROSITE" id="PS51038">
    <property type="entry name" value="BAH"/>
    <property type="match status" value="1"/>
</dbReference>
<dbReference type="Proteomes" id="UP000235220">
    <property type="component" value="Chromosome 9"/>
</dbReference>
<dbReference type="RefSeq" id="XP_018825040.1">
    <property type="nucleotide sequence ID" value="XM_018969495.2"/>
</dbReference>
<sequence>MTGTSHSFVEWREEFVSQERGNRVVHYFLKDSSGESILAVVGTERSVRHMFYVVSEEFLQVYGKESSIHAGYKWRSRREVVDWLTSMLSKQHLHGGSELPKFDPIQALGAPNSAMDGMGAPQTQAADDTGQIAIFKGHHPDIVWSGVAWKCGKQLKHYPSFCRNGTTIAIQSFVFVMAKGENHYLAYLEDLYEDKRGQKKVKVRWFHHTQEVEGIIPIRNPHPKEVFMTPYVQVISAECVDGPATVLTREHYEKCTSSFPHPQCARIHLCYRQFRNNRVKPFDLSKLRGYFDQPILSCLVPNPFSRPESICLGLNGEEAEQLSSGENVKVGAKRTRSGRAFRSFAADHSGVRNSVRIHQTIMYEPYENLDHSLSGSGRLLSLKHVGCHLWYTPLFKVDEKIELLCHDSGIRGCWFRCTVLQVSRKQMKVQYDDVQDEDGYGNLEEWIPTFKMAMADKLGMRHLGRSAIRPAPPNEEQVDLAIEVGTAVDAWWSDGWWEGVVTGLDDSGDSTMQIYFPGESILLNVQKKDLRKSKDWMGDRWVDIQGKPDILSALSATIGLDSKLSPSSNIAKDIKSGVSMSCADSSTRFNIVVDEKLDLPAVTSSDGLPEDMERVIDNKSPPLNDKGNRFDGVDTKGSCNNVDDVHGDEDDDNDKHDNDGESGDETQNFDSGQNCKAELMELAGQDVQ</sequence>
<name>A0A2I4F063_JUGRE</name>
<dbReference type="CDD" id="cd04721">
    <property type="entry name" value="BAH_plant_1"/>
    <property type="match status" value="1"/>
</dbReference>
<evidence type="ECO:0000313" key="4">
    <source>
        <dbReference type="RefSeq" id="XP_018825033.1"/>
    </source>
</evidence>
<protein>
    <submittedName>
        <fullName evidence="4 5">Uncharacterized protein LOC108994337</fullName>
    </submittedName>
</protein>
<proteinExistence type="predicted"/>
<dbReference type="STRING" id="51240.A0A2I4F063"/>
<feature type="compositionally biased region" description="Polar residues" evidence="1">
    <location>
        <begin position="665"/>
        <end position="674"/>
    </location>
</feature>
<dbReference type="RefSeq" id="XP_018825033.1">
    <property type="nucleotide sequence ID" value="XM_018969488.2"/>
</dbReference>
<dbReference type="PANTHER" id="PTHR31917:SF101">
    <property type="entry name" value="OS07G0607300 PROTEIN"/>
    <property type="match status" value="1"/>
</dbReference>
<dbReference type="Gramene" id="Jr09_16110_p1">
    <property type="protein sequence ID" value="cds.Jr09_16110_p1"/>
    <property type="gene ID" value="Jr09_16110"/>
</dbReference>
<reference evidence="4 5" key="1">
    <citation type="submission" date="2025-04" db="UniProtKB">
        <authorList>
            <consortium name="RefSeq"/>
        </authorList>
    </citation>
    <scope>IDENTIFICATION</scope>
    <source>
        <tissue evidence="4 5">Leaves</tissue>
    </source>
</reference>
<dbReference type="InterPro" id="IPR008395">
    <property type="entry name" value="Agenet-like_dom"/>
</dbReference>
<feature type="domain" description="BAH" evidence="2">
    <location>
        <begin position="166"/>
        <end position="285"/>
    </location>
</feature>
<dbReference type="InterPro" id="IPR001025">
    <property type="entry name" value="BAH_dom"/>
</dbReference>
<feature type="region of interest" description="Disordered" evidence="1">
    <location>
        <begin position="604"/>
        <end position="688"/>
    </location>
</feature>
<organism evidence="3 4">
    <name type="scientific">Juglans regia</name>
    <name type="common">English walnut</name>
    <dbReference type="NCBI Taxonomy" id="51240"/>
    <lineage>
        <taxon>Eukaryota</taxon>
        <taxon>Viridiplantae</taxon>
        <taxon>Streptophyta</taxon>
        <taxon>Embryophyta</taxon>
        <taxon>Tracheophyta</taxon>
        <taxon>Spermatophyta</taxon>
        <taxon>Magnoliopsida</taxon>
        <taxon>eudicotyledons</taxon>
        <taxon>Gunneridae</taxon>
        <taxon>Pentapetalae</taxon>
        <taxon>rosids</taxon>
        <taxon>fabids</taxon>
        <taxon>Fagales</taxon>
        <taxon>Juglandaceae</taxon>
        <taxon>Juglans</taxon>
    </lineage>
</organism>
<dbReference type="InterPro" id="IPR014002">
    <property type="entry name" value="Agenet_dom_plant"/>
</dbReference>
<evidence type="ECO:0000313" key="3">
    <source>
        <dbReference type="Proteomes" id="UP000235220"/>
    </source>
</evidence>
<dbReference type="Gene3D" id="2.30.30.490">
    <property type="match status" value="1"/>
</dbReference>
<dbReference type="SMART" id="SM00743">
    <property type="entry name" value="Agenet"/>
    <property type="match status" value="2"/>
</dbReference>
<dbReference type="CDD" id="cd20405">
    <property type="entry name" value="Tudor_Agenet_AtDUF_rpt1_3"/>
    <property type="match status" value="1"/>
</dbReference>
<dbReference type="PANTHER" id="PTHR31917">
    <property type="entry name" value="AGENET DOMAIN-CONTAINING PROTEIN-RELATED"/>
    <property type="match status" value="1"/>
</dbReference>
<keyword evidence="3" id="KW-1185">Reference proteome</keyword>